<reference evidence="2" key="1">
    <citation type="submission" date="2018-05" db="EMBL/GenBank/DDBJ databases">
        <authorList>
            <person name="Lanie J.A."/>
            <person name="Ng W.-L."/>
            <person name="Kazmierczak K.M."/>
            <person name="Andrzejewski T.M."/>
            <person name="Davidsen T.M."/>
            <person name="Wayne K.J."/>
            <person name="Tettelin H."/>
            <person name="Glass J.I."/>
            <person name="Rusch D."/>
            <person name="Podicherti R."/>
            <person name="Tsui H.-C.T."/>
            <person name="Winkler M.E."/>
        </authorList>
    </citation>
    <scope>NUCLEOTIDE SEQUENCE</scope>
</reference>
<name>A0A382ELW4_9ZZZZ</name>
<organism evidence="2">
    <name type="scientific">marine metagenome</name>
    <dbReference type="NCBI Taxonomy" id="408172"/>
    <lineage>
        <taxon>unclassified sequences</taxon>
        <taxon>metagenomes</taxon>
        <taxon>ecological metagenomes</taxon>
    </lineage>
</organism>
<accession>A0A382ELW4</accession>
<feature type="region of interest" description="Disordered" evidence="1">
    <location>
        <begin position="1"/>
        <end position="24"/>
    </location>
</feature>
<dbReference type="AlphaFoldDB" id="A0A382ELW4"/>
<evidence type="ECO:0000313" key="2">
    <source>
        <dbReference type="EMBL" id="SVB51435.1"/>
    </source>
</evidence>
<protein>
    <submittedName>
        <fullName evidence="2">Uncharacterized protein</fullName>
    </submittedName>
</protein>
<gene>
    <name evidence="2" type="ORF">METZ01_LOCUS204289</name>
</gene>
<evidence type="ECO:0000256" key="1">
    <source>
        <dbReference type="SAM" id="MobiDB-lite"/>
    </source>
</evidence>
<proteinExistence type="predicted"/>
<dbReference type="EMBL" id="UINC01045096">
    <property type="protein sequence ID" value="SVB51435.1"/>
    <property type="molecule type" value="Genomic_DNA"/>
</dbReference>
<sequence length="116" mass="12448">MSASSETIMSATTHPGDSTVETVEGSSFKGDGYYGRSDGVHTVQYSISGFTGTIKMQATLATIPTASDWFDVSGTEIVYASTTTTNDYKNFTGNFVWVRAHVVYTDGDINAISLNH</sequence>